<keyword evidence="2" id="KW-1185">Reference proteome</keyword>
<reference evidence="1 2" key="1">
    <citation type="journal article" date="2019" name="Nat. Ecol. Evol.">
        <title>Megaphylogeny resolves global patterns of mushroom evolution.</title>
        <authorList>
            <person name="Varga T."/>
            <person name="Krizsan K."/>
            <person name="Foldi C."/>
            <person name="Dima B."/>
            <person name="Sanchez-Garcia M."/>
            <person name="Sanchez-Ramirez S."/>
            <person name="Szollosi G.J."/>
            <person name="Szarkandi J.G."/>
            <person name="Papp V."/>
            <person name="Albert L."/>
            <person name="Andreopoulos W."/>
            <person name="Angelini C."/>
            <person name="Antonin V."/>
            <person name="Barry K.W."/>
            <person name="Bougher N.L."/>
            <person name="Buchanan P."/>
            <person name="Buyck B."/>
            <person name="Bense V."/>
            <person name="Catcheside P."/>
            <person name="Chovatia M."/>
            <person name="Cooper J."/>
            <person name="Damon W."/>
            <person name="Desjardin D."/>
            <person name="Finy P."/>
            <person name="Geml J."/>
            <person name="Haridas S."/>
            <person name="Hughes K."/>
            <person name="Justo A."/>
            <person name="Karasinski D."/>
            <person name="Kautmanova I."/>
            <person name="Kiss B."/>
            <person name="Kocsube S."/>
            <person name="Kotiranta H."/>
            <person name="LaButti K.M."/>
            <person name="Lechner B.E."/>
            <person name="Liimatainen K."/>
            <person name="Lipzen A."/>
            <person name="Lukacs Z."/>
            <person name="Mihaltcheva S."/>
            <person name="Morgado L.N."/>
            <person name="Niskanen T."/>
            <person name="Noordeloos M.E."/>
            <person name="Ohm R.A."/>
            <person name="Ortiz-Santana B."/>
            <person name="Ovrebo C."/>
            <person name="Racz N."/>
            <person name="Riley R."/>
            <person name="Savchenko A."/>
            <person name="Shiryaev A."/>
            <person name="Soop K."/>
            <person name="Spirin V."/>
            <person name="Szebenyi C."/>
            <person name="Tomsovsky M."/>
            <person name="Tulloss R.E."/>
            <person name="Uehling J."/>
            <person name="Grigoriev I.V."/>
            <person name="Vagvolgyi C."/>
            <person name="Papp T."/>
            <person name="Martin F.M."/>
            <person name="Miettinen O."/>
            <person name="Hibbett D.S."/>
            <person name="Nagy L.G."/>
        </authorList>
    </citation>
    <scope>NUCLEOTIDE SEQUENCE [LARGE SCALE GENOMIC DNA]</scope>
    <source>
        <strain evidence="1 2">HHB13444</strain>
    </source>
</reference>
<accession>A0A5C3P492</accession>
<name>A0A5C3P492_9APHY</name>
<dbReference type="Proteomes" id="UP000308197">
    <property type="component" value="Unassembled WGS sequence"/>
</dbReference>
<dbReference type="EMBL" id="ML211314">
    <property type="protein sequence ID" value="TFK84475.1"/>
    <property type="molecule type" value="Genomic_DNA"/>
</dbReference>
<sequence length="187" mass="20772">MSEPFLETIEQLIDRLEFRSIPRKSYAGPDPYPDSDSEGVDPQTWDSVFEGLAQEAIKTYLRGPGHPQHAFVCEMLGEEAILQGSRDPHLRARLFLRSICGAEVLPEDGSSLKIFISHTGTIGPAGLNTGENLPLPTPIEFISCFYQCTLTINDGVRNLLQAGPPYSVFEAWFHGAVLEPSEYQDIY</sequence>
<dbReference type="AlphaFoldDB" id="A0A5C3P492"/>
<gene>
    <name evidence="1" type="ORF">K466DRAFT_601968</name>
</gene>
<protein>
    <submittedName>
        <fullName evidence="1">Uncharacterized protein</fullName>
    </submittedName>
</protein>
<evidence type="ECO:0000313" key="1">
    <source>
        <dbReference type="EMBL" id="TFK84475.1"/>
    </source>
</evidence>
<proteinExistence type="predicted"/>
<evidence type="ECO:0000313" key="2">
    <source>
        <dbReference type="Proteomes" id="UP000308197"/>
    </source>
</evidence>
<dbReference type="InParanoid" id="A0A5C3P492"/>
<organism evidence="1 2">
    <name type="scientific">Polyporus arcularius HHB13444</name>
    <dbReference type="NCBI Taxonomy" id="1314778"/>
    <lineage>
        <taxon>Eukaryota</taxon>
        <taxon>Fungi</taxon>
        <taxon>Dikarya</taxon>
        <taxon>Basidiomycota</taxon>
        <taxon>Agaricomycotina</taxon>
        <taxon>Agaricomycetes</taxon>
        <taxon>Polyporales</taxon>
        <taxon>Polyporaceae</taxon>
        <taxon>Polyporus</taxon>
    </lineage>
</organism>